<dbReference type="GO" id="GO:0016405">
    <property type="term" value="F:CoA-ligase activity"/>
    <property type="evidence" value="ECO:0007669"/>
    <property type="project" value="TreeGrafter"/>
</dbReference>
<comment type="similarity">
    <text evidence="1">Belongs to the ATP-dependent AMP-binding enzyme family.</text>
</comment>
<dbReference type="Pfam" id="PF00501">
    <property type="entry name" value="AMP-binding"/>
    <property type="match status" value="1"/>
</dbReference>
<comment type="caution">
    <text evidence="4">The sequence shown here is derived from an EMBL/GenBank/DDBJ whole genome shotgun (WGS) entry which is preliminary data.</text>
</comment>
<dbReference type="Gene3D" id="3.40.50.980">
    <property type="match status" value="1"/>
</dbReference>
<feature type="domain" description="AMP-dependent synthetase/ligase" evidence="3">
    <location>
        <begin position="72"/>
        <end position="148"/>
    </location>
</feature>
<dbReference type="PANTHER" id="PTHR24096:SF149">
    <property type="entry name" value="AMP-BINDING DOMAIN-CONTAINING PROTEIN-RELATED"/>
    <property type="match status" value="1"/>
</dbReference>
<keyword evidence="2" id="KW-0436">Ligase</keyword>
<proteinExistence type="inferred from homology"/>
<evidence type="ECO:0000259" key="3">
    <source>
        <dbReference type="Pfam" id="PF00501"/>
    </source>
</evidence>
<evidence type="ECO:0000313" key="4">
    <source>
        <dbReference type="EMBL" id="KKN28104.1"/>
    </source>
</evidence>
<gene>
    <name evidence="4" type="ORF">LCGC14_0857720</name>
</gene>
<evidence type="ECO:0000256" key="1">
    <source>
        <dbReference type="ARBA" id="ARBA00006432"/>
    </source>
</evidence>
<reference evidence="4" key="1">
    <citation type="journal article" date="2015" name="Nature">
        <title>Complex archaea that bridge the gap between prokaryotes and eukaryotes.</title>
        <authorList>
            <person name="Spang A."/>
            <person name="Saw J.H."/>
            <person name="Jorgensen S.L."/>
            <person name="Zaremba-Niedzwiedzka K."/>
            <person name="Martijn J."/>
            <person name="Lind A.E."/>
            <person name="van Eijk R."/>
            <person name="Schleper C."/>
            <person name="Guy L."/>
            <person name="Ettema T.J."/>
        </authorList>
    </citation>
    <scope>NUCLEOTIDE SEQUENCE</scope>
</reference>
<name>A0A0F9PD59_9ZZZZ</name>
<dbReference type="AlphaFoldDB" id="A0A0F9PD59"/>
<dbReference type="PANTHER" id="PTHR24096">
    <property type="entry name" value="LONG-CHAIN-FATTY-ACID--COA LIGASE"/>
    <property type="match status" value="1"/>
</dbReference>
<dbReference type="EMBL" id="LAZR01002588">
    <property type="protein sequence ID" value="KKN28104.1"/>
    <property type="molecule type" value="Genomic_DNA"/>
</dbReference>
<dbReference type="InterPro" id="IPR000873">
    <property type="entry name" value="AMP-dep_synth/lig_dom"/>
</dbReference>
<dbReference type="SUPFAM" id="SSF56801">
    <property type="entry name" value="Acetyl-CoA synthetase-like"/>
    <property type="match status" value="1"/>
</dbReference>
<protein>
    <recommendedName>
        <fullName evidence="3">AMP-dependent synthetase/ligase domain-containing protein</fullName>
    </recommendedName>
</protein>
<accession>A0A0F9PD59</accession>
<evidence type="ECO:0000256" key="2">
    <source>
        <dbReference type="ARBA" id="ARBA00022598"/>
    </source>
</evidence>
<organism evidence="4">
    <name type="scientific">marine sediment metagenome</name>
    <dbReference type="NCBI Taxonomy" id="412755"/>
    <lineage>
        <taxon>unclassified sequences</taxon>
        <taxon>metagenomes</taxon>
        <taxon>ecological metagenomes</taxon>
    </lineage>
</organism>
<sequence length="193" mass="22237">MPSLDDFVIDENKVWFTGGYWPEGVPKQLKDIEDVEVLPIWKYFLHAADLYETWDKDICIFVYGPYLERVKLRTLFDYAKRFGTFLHKELGVRKGDVVAIDLPNSINYVVVYMGCQYIGAIAQGINPTYRPLELLHSLNMTNAKVFVMMDMLYIAGPKDLLPKTNVKYLIPTNLADFFTADEQTLRLLKIPSA</sequence>